<dbReference type="KEGG" id="stq:Spith_1593"/>
<dbReference type="GO" id="GO:0051536">
    <property type="term" value="F:iron-sulfur cluster binding"/>
    <property type="evidence" value="ECO:0007669"/>
    <property type="project" value="UniProtKB-KW"/>
</dbReference>
<dbReference type="InterPro" id="IPR002731">
    <property type="entry name" value="ATPase_BadF"/>
</dbReference>
<dbReference type="InterPro" id="IPR051805">
    <property type="entry name" value="Dehydratase_Activator_Redct"/>
</dbReference>
<protein>
    <submittedName>
        <fullName evidence="7">CoA-substrate-specific enzyme activase</fullName>
    </submittedName>
</protein>
<sequence length="1476" mass="164148">MRELLVGLDVGSTTVKAVVLDPDSHEVLHARYRRHQAEQARCALELLSEVEERFPGLPLRVSVCGSGGEGIARALGAFFVQEVVANAVAVRTWYDHVQVAIELGGQDAKVIFFTRDANTDQLVASDMRMNGSCAGGTGAFIDQVAELLGISIEEFERYAAAGRTVYEISGRCGVFAKTDIQPLLNQGVSREDIALSTFHAIAKQTIGGLAQGMEIRGPVIFEGGPCTFNPTLVRVFAERLGLGPDEVVVPSRPEVFVAMGAALAGVALFGGEESRYERGRSLERLAGAAEQAGAASGEGRAFFASPDEEEAFFARHRREEFRPPEVAPGTELEVYLGIDAGSTTTKFVLLDTGGRVVNLFYASNRGEPLLILRDALIRMHDAYRKAGVRLRVKGAGTTGYGELLFAKAFGADYHTVETVAHARAAREVDPEVSFILDIGGQDMKAIWLHDGVISAITLNEACSAGCGSFLETYARSLGIPLDMIAPLAFKARRPSRLGSRCTVFMNSSIITEQKNGKGVDDILAGLCMSIIENVFTKVVRVRNFDLLGDHVLVQGGTFKNDAVLRAFELYTGKIPRRPVLAGEMGAWGVALLTKEYVEAREREEGGFQSGFWDLDRLEEFSLEKEPGLVCPFCANSCRRTVVRFSNGGYFVTGNRCERGAVLGDPSDPEVRSRVKEASRRERAVPNTLDLHAALLARPYEGPVVWDGSAPGVGVRGRAMVVGIPRVLEFWNSLPYWMGVFGALGFRVVVSRPSSYALFERGLPGVPSDTVCFPAKLAHGHVLDLVSQGVERIFMPMMIRVPKENRRAQGSEVCPVVQGYPMVVAKHEDTGRRYGVAFDHPAFHFFNERLRARQTVRFLVEEWGVDEAAAREAVRRGEEMLGAFRARMREEGRRVLAWLAEDERRWAVLVASRPYHADGLVNHGLGRLFVREGVPVLTPDAVEALGEQEVERARMDSYNPFHTRMLASAIWAGKHPQIELVQIVSFGCGHDAIISDEMQRILHETSDKEMLIVKLDEGDNPGPLSIRVKSFVESVRQRRARGMGRTTRPLGRPFRRPYTRKDRDRVVLIPNLSESFTYMSARILGMLGYKAEPLPVADERAVELGKKYVHNDICFPAQVNIGEHLAFLERGPYRPEQVVASFARNCIACRAGQYAMLARKAFDDAGYTDIPIVTTGKDDKRMHPGFFLSPRFHLNMLVGIAASDGLEYMLQRTRPYLDDPRTADSLFWTWLDRVASALERGWRAAFRALEAAVEAFNELPVVRAVRKPRVGIVGEILMNYHPGANWHIADYLERHGMEPLIPGMVDFFRRKNVVEEEMSRRDLHPAPLILGLFTGVKDWAYEQVLSRVHRALTRFRWKDPLYTIRDIAQKVKDLIDLSYLIGEGWLLPGEIMMMADQGVRSFVILNPFACMPNHITGRGMIKPVRERYPHIQILSLDYDPDVSFANIENRLQMLIMNARELERLPCPRCGPPEPVAD</sequence>
<dbReference type="InterPro" id="IPR018709">
    <property type="entry name" value="CoA_activase_DUF2229"/>
</dbReference>
<dbReference type="Pfam" id="PF01869">
    <property type="entry name" value="BcrAD_BadFG"/>
    <property type="match status" value="2"/>
</dbReference>
<dbReference type="CDD" id="cd24034">
    <property type="entry name" value="ASKHA_NBD_O66634-like_rpt1"/>
    <property type="match status" value="1"/>
</dbReference>
<organism evidence="7 8">
    <name type="scientific">Winmispira thermophila (strain ATCC 700085 / DSM 6578 / Z-1203)</name>
    <name type="common">Spirochaeta thermophila</name>
    <dbReference type="NCBI Taxonomy" id="869211"/>
    <lineage>
        <taxon>Bacteria</taxon>
        <taxon>Pseudomonadati</taxon>
        <taxon>Spirochaetota</taxon>
        <taxon>Spirochaetia</taxon>
        <taxon>Winmispirales</taxon>
        <taxon>Winmispiraceae</taxon>
        <taxon>Winmispira</taxon>
    </lineage>
</organism>
<reference evidence="7 8" key="1">
    <citation type="submission" date="2011-06" db="EMBL/GenBank/DDBJ databases">
        <title>The complete genome of Spirochaeta thermophila DSM 6578.</title>
        <authorList>
            <consortium name="US DOE Joint Genome Institute (JGI-PGF)"/>
            <person name="Lucas S."/>
            <person name="Lapidus A."/>
            <person name="Bruce D."/>
            <person name="Goodwin L."/>
            <person name="Pitluck S."/>
            <person name="Peters L."/>
            <person name="Kyrpides N."/>
            <person name="Mavromatis K."/>
            <person name="Ivanova N."/>
            <person name="Mikailova N."/>
            <person name="Pagani I."/>
            <person name="Chertkov O."/>
            <person name="Detter J.C."/>
            <person name="Tapia R."/>
            <person name="Han C."/>
            <person name="Land M."/>
            <person name="Hauser L."/>
            <person name="Markowitz V."/>
            <person name="Cheng J.-F."/>
            <person name="Hugenholtz P."/>
            <person name="Woyke T."/>
            <person name="Wu D."/>
            <person name="Spring S."/>
            <person name="Merkhoffer B."/>
            <person name="Schneider S."/>
            <person name="Klenk H.-P."/>
            <person name="Eisen J.A."/>
        </authorList>
    </citation>
    <scope>NUCLEOTIDE SEQUENCE [LARGE SCALE GENOMIC DNA]</scope>
    <source>
        <strain evidence="8">ATCC 700085 / DSM 6578 / Z-1203</strain>
    </source>
</reference>
<dbReference type="PANTHER" id="PTHR32329:SF4">
    <property type="entry name" value="ACTIVATOR OF 2-HYDROXYACYL-COA DEHYDRATASE"/>
    <property type="match status" value="1"/>
</dbReference>
<dbReference type="RefSeq" id="WP_014625184.1">
    <property type="nucleotide sequence ID" value="NC_017583.1"/>
</dbReference>
<dbReference type="InterPro" id="IPR008275">
    <property type="entry name" value="CoA_E_activase_dom"/>
</dbReference>
<dbReference type="CDD" id="cd24035">
    <property type="entry name" value="ASKHA_NBD_O66634-like_rpt2"/>
    <property type="match status" value="1"/>
</dbReference>
<accession>G0GAV8</accession>
<dbReference type="PANTHER" id="PTHR32329">
    <property type="entry name" value="BIFUNCTIONAL PROTEIN [INCLUDES 2-HYDROXYACYL-COA DEHYDRATASE (N-TER) AND ITS ACTIVATOR DOMAIN (C_TERM)-RELATED"/>
    <property type="match status" value="1"/>
</dbReference>
<evidence type="ECO:0000256" key="1">
    <source>
        <dbReference type="ARBA" id="ARBA00001966"/>
    </source>
</evidence>
<feature type="domain" description="ATPase BadF/BadG/BcrA/BcrD type" evidence="5">
    <location>
        <begin position="6"/>
        <end position="264"/>
    </location>
</feature>
<evidence type="ECO:0000256" key="2">
    <source>
        <dbReference type="ARBA" id="ARBA00022723"/>
    </source>
</evidence>
<evidence type="ECO:0000256" key="4">
    <source>
        <dbReference type="ARBA" id="ARBA00023014"/>
    </source>
</evidence>
<dbReference type="Pfam" id="PF09989">
    <property type="entry name" value="DUF2229"/>
    <property type="match status" value="1"/>
</dbReference>
<keyword evidence="3" id="KW-0408">Iron</keyword>
<evidence type="ECO:0000313" key="8">
    <source>
        <dbReference type="Proteomes" id="UP000007254"/>
    </source>
</evidence>
<dbReference type="Gene3D" id="3.30.420.40">
    <property type="match status" value="4"/>
</dbReference>
<dbReference type="GO" id="GO:0046872">
    <property type="term" value="F:metal ion binding"/>
    <property type="evidence" value="ECO:0007669"/>
    <property type="project" value="UniProtKB-KW"/>
</dbReference>
<dbReference type="SUPFAM" id="SSF53067">
    <property type="entry name" value="Actin-like ATPase domain"/>
    <property type="match status" value="2"/>
</dbReference>
<dbReference type="NCBIfam" id="TIGR00241">
    <property type="entry name" value="CoA_E_activ"/>
    <property type="match status" value="2"/>
</dbReference>
<proteinExistence type="predicted"/>
<dbReference type="InterPro" id="IPR043129">
    <property type="entry name" value="ATPase_NBD"/>
</dbReference>
<evidence type="ECO:0000256" key="3">
    <source>
        <dbReference type="ARBA" id="ARBA00023004"/>
    </source>
</evidence>
<keyword evidence="2" id="KW-0479">Metal-binding</keyword>
<feature type="domain" description="DUF2229" evidence="6">
    <location>
        <begin position="721"/>
        <end position="941"/>
    </location>
</feature>
<keyword evidence="4" id="KW-0411">Iron-sulfur</keyword>
<evidence type="ECO:0000313" key="7">
    <source>
        <dbReference type="EMBL" id="AEJ61854.1"/>
    </source>
</evidence>
<dbReference type="EMBL" id="CP002903">
    <property type="protein sequence ID" value="AEJ61854.1"/>
    <property type="molecule type" value="Genomic_DNA"/>
</dbReference>
<name>G0GAV8_WINT7</name>
<feature type="domain" description="ATPase BadF/BadG/BcrA/BcrD type" evidence="5">
    <location>
        <begin position="336"/>
        <end position="586"/>
    </location>
</feature>
<dbReference type="HOGENOM" id="CLU_002393_1_0_12"/>
<gene>
    <name evidence="7" type="ordered locus">Spith_1593</name>
</gene>
<comment type="cofactor">
    <cofactor evidence="1">
        <name>[4Fe-4S] cluster</name>
        <dbReference type="ChEBI" id="CHEBI:49883"/>
    </cofactor>
</comment>
<evidence type="ECO:0000259" key="5">
    <source>
        <dbReference type="Pfam" id="PF01869"/>
    </source>
</evidence>
<evidence type="ECO:0000259" key="6">
    <source>
        <dbReference type="Pfam" id="PF09989"/>
    </source>
</evidence>
<keyword evidence="8" id="KW-1185">Reference proteome</keyword>
<dbReference type="Proteomes" id="UP000007254">
    <property type="component" value="Chromosome"/>
</dbReference>
<dbReference type="STRING" id="869211.Spith_1593"/>